<dbReference type="CDD" id="cd03784">
    <property type="entry name" value="GT1_Gtf-like"/>
    <property type="match status" value="3"/>
</dbReference>
<accession>A0A445BXV4</accession>
<evidence type="ECO:0000313" key="5">
    <source>
        <dbReference type="Proteomes" id="UP000289738"/>
    </source>
</evidence>
<keyword evidence="5" id="KW-1185">Reference proteome</keyword>
<dbReference type="Gene3D" id="3.40.50.2000">
    <property type="entry name" value="Glycogen Phosphorylase B"/>
    <property type="match status" value="6"/>
</dbReference>
<dbReference type="Proteomes" id="UP000289738">
    <property type="component" value="Chromosome A08"/>
</dbReference>
<dbReference type="SUPFAM" id="SSF53756">
    <property type="entry name" value="UDP-Glycosyltransferase/glycogen phosphorylase"/>
    <property type="match status" value="3"/>
</dbReference>
<evidence type="ECO:0000256" key="2">
    <source>
        <dbReference type="ARBA" id="ARBA00022676"/>
    </source>
</evidence>
<dbReference type="InterPro" id="IPR002213">
    <property type="entry name" value="UDP_glucos_trans"/>
</dbReference>
<dbReference type="GO" id="GO:0035251">
    <property type="term" value="F:UDP-glucosyltransferase activity"/>
    <property type="evidence" value="ECO:0007669"/>
    <property type="project" value="InterPro"/>
</dbReference>
<name>A0A445BXV4_ARAHY</name>
<dbReference type="FunFam" id="3.40.50.2000:FF:000037">
    <property type="entry name" value="Glycosyltransferase"/>
    <property type="match status" value="3"/>
</dbReference>
<protein>
    <recommendedName>
        <fullName evidence="6">UDP-glycosyltransferases domain-containing protein</fullName>
    </recommendedName>
</protein>
<dbReference type="Pfam" id="PF00201">
    <property type="entry name" value="UDPGT"/>
    <property type="match status" value="3"/>
</dbReference>
<keyword evidence="2" id="KW-0328">Glycosyltransferase</keyword>
<evidence type="ECO:0000256" key="3">
    <source>
        <dbReference type="ARBA" id="ARBA00022679"/>
    </source>
</evidence>
<comment type="similarity">
    <text evidence="1">Belongs to the UDP-glycosyltransferase family.</text>
</comment>
<dbReference type="FunFam" id="3.40.50.2000:FF:000087">
    <property type="entry name" value="Glycosyltransferase"/>
    <property type="match status" value="2"/>
</dbReference>
<evidence type="ECO:0000313" key="4">
    <source>
        <dbReference type="EMBL" id="RYR43575.1"/>
    </source>
</evidence>
<dbReference type="EMBL" id="SDMP01000008">
    <property type="protein sequence ID" value="RYR43575.1"/>
    <property type="molecule type" value="Genomic_DNA"/>
</dbReference>
<dbReference type="PANTHER" id="PTHR48049">
    <property type="entry name" value="GLYCOSYLTRANSFERASE"/>
    <property type="match status" value="1"/>
</dbReference>
<reference evidence="4 5" key="1">
    <citation type="submission" date="2019-01" db="EMBL/GenBank/DDBJ databases">
        <title>Sequencing of cultivated peanut Arachis hypogaea provides insights into genome evolution and oil improvement.</title>
        <authorList>
            <person name="Chen X."/>
        </authorList>
    </citation>
    <scope>NUCLEOTIDE SEQUENCE [LARGE SCALE GENOMIC DNA]</scope>
    <source>
        <strain evidence="5">cv. Fuhuasheng</strain>
        <tissue evidence="4">Leaves</tissue>
    </source>
</reference>
<evidence type="ECO:0000256" key="1">
    <source>
        <dbReference type="ARBA" id="ARBA00009995"/>
    </source>
</evidence>
<keyword evidence="3" id="KW-0808">Transferase</keyword>
<evidence type="ECO:0008006" key="6">
    <source>
        <dbReference type="Google" id="ProtNLM"/>
    </source>
</evidence>
<gene>
    <name evidence="4" type="ORF">Ahy_A08g039992</name>
</gene>
<proteinExistence type="inferred from homology"/>
<dbReference type="STRING" id="3818.A0A445BXV4"/>
<comment type="caution">
    <text evidence="4">The sequence shown here is derived from an EMBL/GenBank/DDBJ whole genome shotgun (WGS) entry which is preliminary data.</text>
</comment>
<organism evidence="4 5">
    <name type="scientific">Arachis hypogaea</name>
    <name type="common">Peanut</name>
    <dbReference type="NCBI Taxonomy" id="3818"/>
    <lineage>
        <taxon>Eukaryota</taxon>
        <taxon>Viridiplantae</taxon>
        <taxon>Streptophyta</taxon>
        <taxon>Embryophyta</taxon>
        <taxon>Tracheophyta</taxon>
        <taxon>Spermatophyta</taxon>
        <taxon>Magnoliopsida</taxon>
        <taxon>eudicotyledons</taxon>
        <taxon>Gunneridae</taxon>
        <taxon>Pentapetalae</taxon>
        <taxon>rosids</taxon>
        <taxon>fabids</taxon>
        <taxon>Fabales</taxon>
        <taxon>Fabaceae</taxon>
        <taxon>Papilionoideae</taxon>
        <taxon>50 kb inversion clade</taxon>
        <taxon>dalbergioids sensu lato</taxon>
        <taxon>Dalbergieae</taxon>
        <taxon>Pterocarpus clade</taxon>
        <taxon>Arachis</taxon>
    </lineage>
</organism>
<dbReference type="InterPro" id="IPR050481">
    <property type="entry name" value="UDP-glycosyltransf_plant"/>
</dbReference>
<sequence length="1304" mass="146691">MKESHGCTSRPPSSSPPPPPLHIAMYPWFAMGHLTPCLHLSNKLAKRGHRISFFIPRRTISKLQHLNLLPHLITFIPINVPHVHGLPLNAETTSDRLELTEEDLKKPPPGFPYDDDYSFKFYTHELRFLVESRKNIEFGSGVRLYDRFYIGTKLADAVGFKGCRQIDGVYADYIETVLGKPCLLSGPLLPEPSDIDLDKKWESWLNGFKPGSVVYCAYGSEAPLQQNQFQELLLGLEQTGLPFLAALKPPVGFDSIEEALPEGFKERAEERGVVYGGWVQQQLVLEHPSVGCFIKHCGSASITEALVNTCQIVLLPRLGSDHIMNARMMSGKLKVGVEVEKGEDDGFFSRECVYKAVKTVMDDESEVGRRVRENHTKVRNFLLSDNLESSCVDTMEQASPPPPIHIAIFPWFAMGHYTPFLHFSNKLAKRGHRISFFVPRTTISKLQHLNLHPHLITFIPITVPHVHGLPRDAETTSDVPFSLFPLIATAMDQTENDIELLLQELNPQIVFFDFQHWLPNITRKLGIKSMQYWIVYPFAMAYFDKGPRQRQSQGNDLTESDLMKPPPGFPDSSVKLHAHELRFVASTMKWEFGSGVPIYDRFRIGRELADAIGFKGCREIDGRYTDFFENFYKKPCLLSGPLLPEPSNIALEEKWKSWLDRFKPGSVVYCAFGSENPLQQDQFQELLLGLELTGFPFLAASKPPVGLDSIEEALPEGFKERVEERGVVYGGWVQQQLVLEHPSVGCFITHCGSASITEALVNTCQIVLLPRLGADHVMNARMMSMELKVGIEVEKGEEDGLFTKESVFKAVKIVMDDESEVGREVRENHSKLKNFLLSKDFETSCLDTSFLHIAMCPWLAMGHLTPFLHLSNKLANRGHTISFFIPKRTISKLQHLNLHPHLITFIPITVPHVHGLPHEAETTADVPPSSITHLATAMDLTHNDIDLLLKDLKPQIVLFDFQHWLPSIARNHGIKCIQYIIVNPATVAYFASPARLRQGRNITESDLKKPPSPDFPDASSIDLRAHELRNMVAVRKREFGSGVLFFDRLGTGLALSDAIAFKGCREIEGPYVDYLISQYKKPVIVSGPLLPEQPNTALDEKWESWLSKFKSGSVIYCALGTESPLEKNQVQELLLGLELTGFPFLAVIKPPMGYDSIEEVLPEGFKERTKERSVVYGGWVPQQLILGHSNVGCFITHCGAGSVTEALVNKCQLVLLPGPYGDHVINARILGRKLRVGVEVEKGQEDGFFSKESVCIVVKTVMYDENQVGRDVRENHSKIRNLLLAPHFESSCLDDFILRLHDML</sequence>
<dbReference type="PANTHER" id="PTHR48049:SF1">
    <property type="entry name" value="UDP-GLYCOSYLTRANSFERASE SUPERFAMILY PROTEIN"/>
    <property type="match status" value="1"/>
</dbReference>